<feature type="signal peptide" evidence="2">
    <location>
        <begin position="1"/>
        <end position="18"/>
    </location>
</feature>
<dbReference type="PANTHER" id="PTHR41339">
    <property type="entry name" value="LIPL48"/>
    <property type="match status" value="1"/>
</dbReference>
<organism evidence="3 4">
    <name type="scientific">Altererythrobacter litoralis</name>
    <dbReference type="NCBI Taxonomy" id="3113904"/>
    <lineage>
        <taxon>Bacteria</taxon>
        <taxon>Pseudomonadati</taxon>
        <taxon>Pseudomonadota</taxon>
        <taxon>Alphaproteobacteria</taxon>
        <taxon>Sphingomonadales</taxon>
        <taxon>Erythrobacteraceae</taxon>
        <taxon>Altererythrobacter</taxon>
    </lineage>
</organism>
<dbReference type="EMBL" id="JAZDQV010000003">
    <property type="protein sequence ID" value="MEE1876913.1"/>
    <property type="molecule type" value="Genomic_DNA"/>
</dbReference>
<dbReference type="Proteomes" id="UP001343492">
    <property type="component" value="Unassembled WGS sequence"/>
</dbReference>
<dbReference type="PANTHER" id="PTHR41339:SF1">
    <property type="entry name" value="SECRETED PROTEIN"/>
    <property type="match status" value="1"/>
</dbReference>
<feature type="region of interest" description="Disordered" evidence="1">
    <location>
        <begin position="216"/>
        <end position="237"/>
    </location>
</feature>
<reference evidence="3 4" key="1">
    <citation type="submission" date="2024-01" db="EMBL/GenBank/DDBJ databases">
        <title>The genome sequence of Erythrobacteraceae sp. strain 1XM1-14.</title>
        <authorList>
            <person name="Liu Y."/>
        </authorList>
    </citation>
    <scope>NUCLEOTIDE SEQUENCE [LARGE SCALE GENOMIC DNA]</scope>
    <source>
        <strain evidence="3 4">1XM1-14</strain>
    </source>
</reference>
<accession>A0ABU7GCS6</accession>
<dbReference type="PROSITE" id="PS51257">
    <property type="entry name" value="PROKAR_LIPOPROTEIN"/>
    <property type="match status" value="1"/>
</dbReference>
<evidence type="ECO:0000256" key="2">
    <source>
        <dbReference type="SAM" id="SignalP"/>
    </source>
</evidence>
<proteinExistence type="predicted"/>
<evidence type="ECO:0008006" key="5">
    <source>
        <dbReference type="Google" id="ProtNLM"/>
    </source>
</evidence>
<comment type="caution">
    <text evidence="3">The sequence shown here is derived from an EMBL/GenBank/DDBJ whole genome shotgun (WGS) entry which is preliminary data.</text>
</comment>
<name>A0ABU7GCS6_9SPHN</name>
<sequence>MKNFHRTLILGCSLVALAGCGADEIVSPGTGGNVIINNPSPTPTPTPTPGQTGAVAATDCPFISDPQGLTNRGTISGPTGTYRLCQLPARFNRSSQLQFTPSNAAVIYLIDGQVDVGTDGGPAADSSDGLSDTNVVLTIEPGVILAGLDASYLNVNRGNEIQANGTAARPIIFTSTQNVRGENSDTSSGQWGGLILNGRAPVTDCLSNTAAPGSVNCEREVEGTTTPPRYGGNDPTDSSGSIKFVQLRYSGSVLANGDELQSLTTGGVGSGTTFNNIMSFNSSDDGVEFFGGRINIKGLVVVGAEDDSIDTDTGVKASLQYVVAVQRAGAGDTIIEADSSNTLEESTPRQNTLISNATFIQRRNGDQVLRFRGKTDYSLFNTIVVDGSSNGTACVRVDGIDALTRAANAGLDEAGPVRFESVGLSCATPFRDGSGTTAAQVQTQFNAGSNNNSNLVSTLTMTYINGANENGIPFFDVSGLTNPAGVANFFENAGFVGAARSGDTRFQGWTCDSSTITFGSNSGACTSLPVYTS</sequence>
<evidence type="ECO:0000313" key="3">
    <source>
        <dbReference type="EMBL" id="MEE1876913.1"/>
    </source>
</evidence>
<gene>
    <name evidence="3" type="ORF">VRS74_04350</name>
</gene>
<keyword evidence="4" id="KW-1185">Reference proteome</keyword>
<feature type="chain" id="PRO_5045765760" description="Lipoprotein" evidence="2">
    <location>
        <begin position="19"/>
        <end position="533"/>
    </location>
</feature>
<keyword evidence="2" id="KW-0732">Signal</keyword>
<evidence type="ECO:0000313" key="4">
    <source>
        <dbReference type="Proteomes" id="UP001343492"/>
    </source>
</evidence>
<evidence type="ECO:0000256" key="1">
    <source>
        <dbReference type="SAM" id="MobiDB-lite"/>
    </source>
</evidence>
<dbReference type="RefSeq" id="WP_354144016.1">
    <property type="nucleotide sequence ID" value="NZ_JAZDQV010000003.1"/>
</dbReference>
<protein>
    <recommendedName>
        <fullName evidence="5">Lipoprotein</fullName>
    </recommendedName>
</protein>